<comment type="caution">
    <text evidence="1">The sequence shown here is derived from an EMBL/GenBank/DDBJ whole genome shotgun (WGS) entry which is preliminary data.</text>
</comment>
<sequence>MEDFREFERSNRLYTMPDAASNSEPTPHIQPVWGSEKFTGKSLSCFIEYFPLHQAPRSATRLVECGTFGRFYPTHPL</sequence>
<evidence type="ECO:0000313" key="1">
    <source>
        <dbReference type="EMBL" id="GET43391.1"/>
    </source>
</evidence>
<protein>
    <submittedName>
        <fullName evidence="1">Uncharacterized protein</fullName>
    </submittedName>
</protein>
<reference evidence="1" key="1">
    <citation type="submission" date="2019-10" db="EMBL/GenBank/DDBJ databases">
        <title>Draft genome sequece of Microseira wollei NIES-4236.</title>
        <authorList>
            <person name="Yamaguchi H."/>
            <person name="Suzuki S."/>
            <person name="Kawachi M."/>
        </authorList>
    </citation>
    <scope>NUCLEOTIDE SEQUENCE</scope>
    <source>
        <strain evidence="1">NIES-4236</strain>
    </source>
</reference>
<dbReference type="Proteomes" id="UP001050975">
    <property type="component" value="Unassembled WGS sequence"/>
</dbReference>
<accession>A0AAV3XR13</accession>
<organism evidence="1 2">
    <name type="scientific">Microseira wollei NIES-4236</name>
    <dbReference type="NCBI Taxonomy" id="2530354"/>
    <lineage>
        <taxon>Bacteria</taxon>
        <taxon>Bacillati</taxon>
        <taxon>Cyanobacteriota</taxon>
        <taxon>Cyanophyceae</taxon>
        <taxon>Oscillatoriophycideae</taxon>
        <taxon>Aerosakkonematales</taxon>
        <taxon>Aerosakkonemataceae</taxon>
        <taxon>Microseira</taxon>
    </lineage>
</organism>
<dbReference type="AlphaFoldDB" id="A0AAV3XR13"/>
<evidence type="ECO:0000313" key="2">
    <source>
        <dbReference type="Proteomes" id="UP001050975"/>
    </source>
</evidence>
<dbReference type="EMBL" id="BLAY01000219">
    <property type="protein sequence ID" value="GET43391.1"/>
    <property type="molecule type" value="Genomic_DNA"/>
</dbReference>
<name>A0AAV3XR13_9CYAN</name>
<proteinExistence type="predicted"/>
<gene>
    <name evidence="1" type="ORF">MiSe_82140</name>
</gene>
<keyword evidence="2" id="KW-1185">Reference proteome</keyword>